<sequence length="292" mass="32840">MISCFIYMQKRLHNIRTEGLENLTAELDKLRQLILTQTDSATISQADQQLALTRIVPGMTMDTWNNLSERYGFSNWLALDLDSSTYFNIANLQKIIEDLTDKSERDPLTGLYNKKAFEHKLTMELQRVERSNGQLSLAIIDLDNFKNINDTYGHNCGDEVIRTLADLLDASTRGYDHAARIGGEEFALLLPGAGPLRAKALMDRLCSTFADTFIKCTDASIQCTFSAGVASLKGRNKAKGKDLFEVADKALYQAKNAGKNQVRVTRQLVEFEYDRSTMVHSNEKQFLFSGSK</sequence>
<dbReference type="SUPFAM" id="SSF55073">
    <property type="entry name" value="Nucleotide cyclase"/>
    <property type="match status" value="1"/>
</dbReference>
<feature type="domain" description="GGDEF" evidence="3">
    <location>
        <begin position="133"/>
        <end position="267"/>
    </location>
</feature>
<dbReference type="PANTHER" id="PTHR45138">
    <property type="entry name" value="REGULATORY COMPONENTS OF SENSORY TRANSDUCTION SYSTEM"/>
    <property type="match status" value="1"/>
</dbReference>
<proteinExistence type="predicted"/>
<dbReference type="InterPro" id="IPR043128">
    <property type="entry name" value="Rev_trsase/Diguanyl_cyclase"/>
</dbReference>
<dbReference type="SMART" id="SM00267">
    <property type="entry name" value="GGDEF"/>
    <property type="match status" value="1"/>
</dbReference>
<evidence type="ECO:0000313" key="5">
    <source>
        <dbReference type="Proteomes" id="UP000184694"/>
    </source>
</evidence>
<dbReference type="InterPro" id="IPR029787">
    <property type="entry name" value="Nucleotide_cyclase"/>
</dbReference>
<dbReference type="GO" id="GO:0043709">
    <property type="term" value="P:cell adhesion involved in single-species biofilm formation"/>
    <property type="evidence" value="ECO:0007669"/>
    <property type="project" value="TreeGrafter"/>
</dbReference>
<dbReference type="NCBIfam" id="TIGR00254">
    <property type="entry name" value="GGDEF"/>
    <property type="match status" value="1"/>
</dbReference>
<dbReference type="FunFam" id="3.30.70.270:FF:000001">
    <property type="entry name" value="Diguanylate cyclase domain protein"/>
    <property type="match status" value="1"/>
</dbReference>
<dbReference type="PROSITE" id="PS50887">
    <property type="entry name" value="GGDEF"/>
    <property type="match status" value="1"/>
</dbReference>
<dbReference type="InterPro" id="IPR000160">
    <property type="entry name" value="GGDEF_dom"/>
</dbReference>
<organism evidence="4 5">
    <name type="scientific">Halodesulfovibrio marinisediminis DSM 17456</name>
    <dbReference type="NCBI Taxonomy" id="1121457"/>
    <lineage>
        <taxon>Bacteria</taxon>
        <taxon>Pseudomonadati</taxon>
        <taxon>Thermodesulfobacteriota</taxon>
        <taxon>Desulfovibrionia</taxon>
        <taxon>Desulfovibrionales</taxon>
        <taxon>Desulfovibrionaceae</taxon>
        <taxon>Halodesulfovibrio</taxon>
    </lineage>
</organism>
<accession>A0A1N6I5U6</accession>
<evidence type="ECO:0000256" key="2">
    <source>
        <dbReference type="ARBA" id="ARBA00034247"/>
    </source>
</evidence>
<name>A0A1N6I5U6_9BACT</name>
<dbReference type="EMBL" id="FSRG01000006">
    <property type="protein sequence ID" value="SIO27407.1"/>
    <property type="molecule type" value="Genomic_DNA"/>
</dbReference>
<dbReference type="Gene3D" id="3.30.70.270">
    <property type="match status" value="1"/>
</dbReference>
<evidence type="ECO:0000256" key="1">
    <source>
        <dbReference type="ARBA" id="ARBA00012528"/>
    </source>
</evidence>
<gene>
    <name evidence="4" type="ORF">SAMN02745161_2439</name>
</gene>
<dbReference type="GO" id="GO:0052621">
    <property type="term" value="F:diguanylate cyclase activity"/>
    <property type="evidence" value="ECO:0007669"/>
    <property type="project" value="UniProtKB-EC"/>
</dbReference>
<comment type="catalytic activity">
    <reaction evidence="2">
        <text>2 GTP = 3',3'-c-di-GMP + 2 diphosphate</text>
        <dbReference type="Rhea" id="RHEA:24898"/>
        <dbReference type="ChEBI" id="CHEBI:33019"/>
        <dbReference type="ChEBI" id="CHEBI:37565"/>
        <dbReference type="ChEBI" id="CHEBI:58805"/>
        <dbReference type="EC" id="2.7.7.65"/>
    </reaction>
</comment>
<dbReference type="Pfam" id="PF00990">
    <property type="entry name" value="GGDEF"/>
    <property type="match status" value="1"/>
</dbReference>
<protein>
    <recommendedName>
        <fullName evidence="1">diguanylate cyclase</fullName>
        <ecNumber evidence="1">2.7.7.65</ecNumber>
    </recommendedName>
</protein>
<reference evidence="5" key="1">
    <citation type="submission" date="2016-11" db="EMBL/GenBank/DDBJ databases">
        <authorList>
            <person name="Varghese N."/>
            <person name="Submissions S."/>
        </authorList>
    </citation>
    <scope>NUCLEOTIDE SEQUENCE [LARGE SCALE GENOMIC DNA]</scope>
    <source>
        <strain evidence="5">DSM 17456</strain>
    </source>
</reference>
<dbReference type="AlphaFoldDB" id="A0A1N6I5U6"/>
<dbReference type="GO" id="GO:0005886">
    <property type="term" value="C:plasma membrane"/>
    <property type="evidence" value="ECO:0007669"/>
    <property type="project" value="TreeGrafter"/>
</dbReference>
<keyword evidence="5" id="KW-1185">Reference proteome</keyword>
<dbReference type="PANTHER" id="PTHR45138:SF9">
    <property type="entry name" value="DIGUANYLATE CYCLASE DGCM-RELATED"/>
    <property type="match status" value="1"/>
</dbReference>
<evidence type="ECO:0000259" key="3">
    <source>
        <dbReference type="PROSITE" id="PS50887"/>
    </source>
</evidence>
<dbReference type="STRING" id="1121457.SAMN02745161_2439"/>
<dbReference type="EC" id="2.7.7.65" evidence="1"/>
<dbReference type="InterPro" id="IPR050469">
    <property type="entry name" value="Diguanylate_Cyclase"/>
</dbReference>
<evidence type="ECO:0000313" key="4">
    <source>
        <dbReference type="EMBL" id="SIO27407.1"/>
    </source>
</evidence>
<dbReference type="CDD" id="cd01949">
    <property type="entry name" value="GGDEF"/>
    <property type="match status" value="1"/>
</dbReference>
<dbReference type="GO" id="GO:1902201">
    <property type="term" value="P:negative regulation of bacterial-type flagellum-dependent cell motility"/>
    <property type="evidence" value="ECO:0007669"/>
    <property type="project" value="TreeGrafter"/>
</dbReference>
<dbReference type="Proteomes" id="UP000184694">
    <property type="component" value="Unassembled WGS sequence"/>
</dbReference>